<evidence type="ECO:0000256" key="4">
    <source>
        <dbReference type="ARBA" id="ARBA00022833"/>
    </source>
</evidence>
<keyword evidence="7" id="KW-1133">Transmembrane helix</keyword>
<evidence type="ECO:0000313" key="10">
    <source>
        <dbReference type="Proteomes" id="UP001596496"/>
    </source>
</evidence>
<accession>A0ABW2NZT2</accession>
<evidence type="ECO:0000313" key="9">
    <source>
        <dbReference type="EMBL" id="MFC7382227.1"/>
    </source>
</evidence>
<reference evidence="10" key="1">
    <citation type="journal article" date="2019" name="Int. J. Syst. Evol. Microbiol.">
        <title>The Global Catalogue of Microorganisms (GCM) 10K type strain sequencing project: providing services to taxonomists for standard genome sequencing and annotation.</title>
        <authorList>
            <consortium name="The Broad Institute Genomics Platform"/>
            <consortium name="The Broad Institute Genome Sequencing Center for Infectious Disease"/>
            <person name="Wu L."/>
            <person name="Ma J."/>
        </authorList>
    </citation>
    <scope>NUCLEOTIDE SEQUENCE [LARGE SCALE GENOMIC DNA]</scope>
    <source>
        <strain evidence="10">CECT 7649</strain>
    </source>
</reference>
<evidence type="ECO:0000256" key="6">
    <source>
        <dbReference type="RuleBase" id="RU003983"/>
    </source>
</evidence>
<keyword evidence="5 6" id="KW-0482">Metalloprotease</keyword>
<dbReference type="Gene3D" id="3.30.2010.10">
    <property type="entry name" value="Metalloproteases ('zincins'), catalytic domain"/>
    <property type="match status" value="1"/>
</dbReference>
<keyword evidence="3 6" id="KW-0378">Hydrolase</keyword>
<keyword evidence="7" id="KW-0812">Transmembrane</keyword>
<keyword evidence="4 6" id="KW-0862">Zinc</keyword>
<evidence type="ECO:0000256" key="1">
    <source>
        <dbReference type="ARBA" id="ARBA00022670"/>
    </source>
</evidence>
<organism evidence="9 10">
    <name type="scientific">Sphaerisporangium rhizosphaerae</name>
    <dbReference type="NCBI Taxonomy" id="2269375"/>
    <lineage>
        <taxon>Bacteria</taxon>
        <taxon>Bacillati</taxon>
        <taxon>Actinomycetota</taxon>
        <taxon>Actinomycetes</taxon>
        <taxon>Streptosporangiales</taxon>
        <taxon>Streptosporangiaceae</taxon>
        <taxon>Sphaerisporangium</taxon>
    </lineage>
</organism>
<proteinExistence type="inferred from homology"/>
<dbReference type="RefSeq" id="WP_380825399.1">
    <property type="nucleotide sequence ID" value="NZ_JBHTCG010000004.1"/>
</dbReference>
<feature type="transmembrane region" description="Helical" evidence="7">
    <location>
        <begin position="36"/>
        <end position="59"/>
    </location>
</feature>
<evidence type="ECO:0000256" key="7">
    <source>
        <dbReference type="SAM" id="Phobius"/>
    </source>
</evidence>
<comment type="caution">
    <text evidence="9">The sequence shown here is derived from an EMBL/GenBank/DDBJ whole genome shotgun (WGS) entry which is preliminary data.</text>
</comment>
<keyword evidence="1 6" id="KW-0645">Protease</keyword>
<dbReference type="Pfam" id="PF01435">
    <property type="entry name" value="Peptidase_M48"/>
    <property type="match status" value="1"/>
</dbReference>
<dbReference type="PANTHER" id="PTHR34978:SF3">
    <property type="entry name" value="SLR0241 PROTEIN"/>
    <property type="match status" value="1"/>
</dbReference>
<keyword evidence="2" id="KW-0479">Metal-binding</keyword>
<comment type="similarity">
    <text evidence="6">Belongs to the peptidase M48 family.</text>
</comment>
<feature type="transmembrane region" description="Helical" evidence="7">
    <location>
        <begin position="280"/>
        <end position="307"/>
    </location>
</feature>
<evidence type="ECO:0000259" key="8">
    <source>
        <dbReference type="Pfam" id="PF01435"/>
    </source>
</evidence>
<keyword evidence="7" id="KW-0472">Membrane</keyword>
<evidence type="ECO:0000256" key="3">
    <source>
        <dbReference type="ARBA" id="ARBA00022801"/>
    </source>
</evidence>
<dbReference type="EMBL" id="JBHTCG010000004">
    <property type="protein sequence ID" value="MFC7382227.1"/>
    <property type="molecule type" value="Genomic_DNA"/>
</dbReference>
<gene>
    <name evidence="9" type="ORF">ACFQSB_08425</name>
</gene>
<protein>
    <submittedName>
        <fullName evidence="9">M56 family metallopeptidase</fullName>
    </submittedName>
</protein>
<name>A0ABW2NZT2_9ACTN</name>
<comment type="cofactor">
    <cofactor evidence="6">
        <name>Zn(2+)</name>
        <dbReference type="ChEBI" id="CHEBI:29105"/>
    </cofactor>
    <text evidence="6">Binds 1 zinc ion per subunit.</text>
</comment>
<dbReference type="InterPro" id="IPR052173">
    <property type="entry name" value="Beta-lactam_resp_regulator"/>
</dbReference>
<sequence length="316" mass="33103">MIVAIVLGLYALFGAVALPRLLGRGDWAERAPRPAIAMWHAACASVLTSAVLAVLAAAIPASVVGHGIADLFEACTALLSHGVSVTPTEVVIVSASGGLVGGRLAYCAAAVVLRTRRERHEHAEMLRLLGRHNSALGAVVLDHVEPIAYCLPGGAGKTVITTGALRSLPPEELAAVLAHERAHLRGRHDLVVAAAEILSRAFPGVPLFRRARTEVARLIELRADDVAARRHARIHVAGALVRIATGRVPAFSLGMGGETALTRVRRMLGPENPLTRHERFATVAAVGLLLTGPAAVALIPGVSAFLAHHCHELLSL</sequence>
<dbReference type="Proteomes" id="UP001596496">
    <property type="component" value="Unassembled WGS sequence"/>
</dbReference>
<evidence type="ECO:0000256" key="2">
    <source>
        <dbReference type="ARBA" id="ARBA00022723"/>
    </source>
</evidence>
<dbReference type="CDD" id="cd07326">
    <property type="entry name" value="M56_BlaR1_MecR1_like"/>
    <property type="match status" value="1"/>
</dbReference>
<dbReference type="PANTHER" id="PTHR34978">
    <property type="entry name" value="POSSIBLE SENSOR-TRANSDUCER PROTEIN BLAR"/>
    <property type="match status" value="1"/>
</dbReference>
<dbReference type="InterPro" id="IPR001915">
    <property type="entry name" value="Peptidase_M48"/>
</dbReference>
<keyword evidence="10" id="KW-1185">Reference proteome</keyword>
<feature type="domain" description="Peptidase M48" evidence="8">
    <location>
        <begin position="123"/>
        <end position="194"/>
    </location>
</feature>
<evidence type="ECO:0000256" key="5">
    <source>
        <dbReference type="ARBA" id="ARBA00023049"/>
    </source>
</evidence>